<evidence type="ECO:0000313" key="2">
    <source>
        <dbReference type="Proteomes" id="UP001501310"/>
    </source>
</evidence>
<reference evidence="2" key="1">
    <citation type="journal article" date="2019" name="Int. J. Syst. Evol. Microbiol.">
        <title>The Global Catalogue of Microorganisms (GCM) 10K type strain sequencing project: providing services to taxonomists for standard genome sequencing and annotation.</title>
        <authorList>
            <consortium name="The Broad Institute Genomics Platform"/>
            <consortium name="The Broad Institute Genome Sequencing Center for Infectious Disease"/>
            <person name="Wu L."/>
            <person name="Ma J."/>
        </authorList>
    </citation>
    <scope>NUCLEOTIDE SEQUENCE [LARGE SCALE GENOMIC DNA]</scope>
    <source>
        <strain evidence="2">JCM 16603</strain>
    </source>
</reference>
<dbReference type="EMBL" id="BAAAZD010000002">
    <property type="protein sequence ID" value="GAA4007961.1"/>
    <property type="molecule type" value="Genomic_DNA"/>
</dbReference>
<name>A0ABP7S7X5_9SPHN</name>
<protein>
    <recommendedName>
        <fullName evidence="3">DUF1659 domain-containing protein</fullName>
    </recommendedName>
</protein>
<comment type="caution">
    <text evidence="1">The sequence shown here is derived from an EMBL/GenBank/DDBJ whole genome shotgun (WGS) entry which is preliminary data.</text>
</comment>
<evidence type="ECO:0008006" key="3">
    <source>
        <dbReference type="Google" id="ProtNLM"/>
    </source>
</evidence>
<sequence length="73" mass="7989">MNAKHDALAGLLFGGDRKLVNLKLCRGDAPEVSEADLRSEVHFALTQVFLGMSEVHKDFPEDPNAKRVDLAAL</sequence>
<dbReference type="Proteomes" id="UP001501310">
    <property type="component" value="Unassembled WGS sequence"/>
</dbReference>
<accession>A0ABP7S7X5</accession>
<organism evidence="1 2">
    <name type="scientific">Sphingomonas humi</name>
    <dbReference type="NCBI Taxonomy" id="335630"/>
    <lineage>
        <taxon>Bacteria</taxon>
        <taxon>Pseudomonadati</taxon>
        <taxon>Pseudomonadota</taxon>
        <taxon>Alphaproteobacteria</taxon>
        <taxon>Sphingomonadales</taxon>
        <taxon>Sphingomonadaceae</taxon>
        <taxon>Sphingomonas</taxon>
    </lineage>
</organism>
<proteinExistence type="predicted"/>
<evidence type="ECO:0000313" key="1">
    <source>
        <dbReference type="EMBL" id="GAA4007961.1"/>
    </source>
</evidence>
<keyword evidence="2" id="KW-1185">Reference proteome</keyword>
<gene>
    <name evidence="1" type="ORF">GCM10022211_21710</name>
</gene>